<dbReference type="Proteomes" id="UP001159363">
    <property type="component" value="Chromosome X"/>
</dbReference>
<gene>
    <name evidence="1" type="ORF">PR048_010929</name>
</gene>
<comment type="caution">
    <text evidence="1">The sequence shown here is derived from an EMBL/GenBank/DDBJ whole genome shotgun (WGS) entry which is preliminary data.</text>
</comment>
<reference evidence="1 2" key="1">
    <citation type="submission" date="2023-02" db="EMBL/GenBank/DDBJ databases">
        <title>LHISI_Scaffold_Assembly.</title>
        <authorList>
            <person name="Stuart O.P."/>
            <person name="Cleave R."/>
            <person name="Magrath M.J.L."/>
            <person name="Mikheyev A.S."/>
        </authorList>
    </citation>
    <scope>NUCLEOTIDE SEQUENCE [LARGE SCALE GENOMIC DNA]</scope>
    <source>
        <strain evidence="1">Daus_M_001</strain>
        <tissue evidence="1">Leg muscle</tissue>
    </source>
</reference>
<name>A0ABQ9HK72_9NEOP</name>
<accession>A0ABQ9HK72</accession>
<keyword evidence="2" id="KW-1185">Reference proteome</keyword>
<proteinExistence type="predicted"/>
<sequence>MAWHAVCQSFAASGQCKTHTADQTKALTEIFGWQQLEHSPYMSDLAPSDYHVFLHLKRFLTSKHFHTDEKVKTMVQEWLSSQAKEFYNTGLHNLISCCDKCLITSGNYVEKFLNIYRI</sequence>
<dbReference type="PANTHER" id="PTHR46060">
    <property type="entry name" value="MARINER MOS1 TRANSPOSASE-LIKE PROTEIN"/>
    <property type="match status" value="1"/>
</dbReference>
<dbReference type="PANTHER" id="PTHR46060:SF1">
    <property type="entry name" value="MARINER MOS1 TRANSPOSASE-LIKE PROTEIN"/>
    <property type="match status" value="1"/>
</dbReference>
<dbReference type="InterPro" id="IPR036397">
    <property type="entry name" value="RNaseH_sf"/>
</dbReference>
<dbReference type="Gene3D" id="3.30.420.10">
    <property type="entry name" value="Ribonuclease H-like superfamily/Ribonuclease H"/>
    <property type="match status" value="1"/>
</dbReference>
<dbReference type="InterPro" id="IPR052709">
    <property type="entry name" value="Transposase-MT_Hybrid"/>
</dbReference>
<dbReference type="EMBL" id="JARBHB010000004">
    <property type="protein sequence ID" value="KAJ8884733.1"/>
    <property type="molecule type" value="Genomic_DNA"/>
</dbReference>
<organism evidence="1 2">
    <name type="scientific">Dryococelus australis</name>
    <dbReference type="NCBI Taxonomy" id="614101"/>
    <lineage>
        <taxon>Eukaryota</taxon>
        <taxon>Metazoa</taxon>
        <taxon>Ecdysozoa</taxon>
        <taxon>Arthropoda</taxon>
        <taxon>Hexapoda</taxon>
        <taxon>Insecta</taxon>
        <taxon>Pterygota</taxon>
        <taxon>Neoptera</taxon>
        <taxon>Polyneoptera</taxon>
        <taxon>Phasmatodea</taxon>
        <taxon>Verophasmatodea</taxon>
        <taxon>Anareolatae</taxon>
        <taxon>Phasmatidae</taxon>
        <taxon>Eurycanthinae</taxon>
        <taxon>Dryococelus</taxon>
    </lineage>
</organism>
<protein>
    <recommendedName>
        <fullName evidence="3">Histone-lysine N-methyltransferase SETMAR</fullName>
    </recommendedName>
</protein>
<evidence type="ECO:0000313" key="2">
    <source>
        <dbReference type="Proteomes" id="UP001159363"/>
    </source>
</evidence>
<evidence type="ECO:0000313" key="1">
    <source>
        <dbReference type="EMBL" id="KAJ8884733.1"/>
    </source>
</evidence>
<evidence type="ECO:0008006" key="3">
    <source>
        <dbReference type="Google" id="ProtNLM"/>
    </source>
</evidence>